<name>A0A4V0KTU0_PLAYE</name>
<feature type="domain" description="FH2" evidence="2">
    <location>
        <begin position="2213"/>
        <end position="2616"/>
    </location>
</feature>
<dbReference type="VEuPathDB" id="PlasmoDB:Py17XNL_001401206"/>
<dbReference type="EMBL" id="LM993668">
    <property type="protein sequence ID" value="VTZ81680.1"/>
    <property type="molecule type" value="Genomic_DNA"/>
</dbReference>
<feature type="compositionally biased region" description="Basic and acidic residues" evidence="1">
    <location>
        <begin position="2738"/>
        <end position="2759"/>
    </location>
</feature>
<evidence type="ECO:0000256" key="1">
    <source>
        <dbReference type="SAM" id="MobiDB-lite"/>
    </source>
</evidence>
<feature type="compositionally biased region" description="Low complexity" evidence="1">
    <location>
        <begin position="2143"/>
        <end position="2152"/>
    </location>
</feature>
<feature type="region of interest" description="Disordered" evidence="1">
    <location>
        <begin position="140"/>
        <end position="160"/>
    </location>
</feature>
<feature type="compositionally biased region" description="Basic and acidic residues" evidence="1">
    <location>
        <begin position="2080"/>
        <end position="2113"/>
    </location>
</feature>
<evidence type="ECO:0000313" key="4">
    <source>
        <dbReference type="Proteomes" id="UP000072874"/>
    </source>
</evidence>
<feature type="region of interest" description="Disordered" evidence="1">
    <location>
        <begin position="2080"/>
        <end position="2182"/>
    </location>
</feature>
<accession>A0A4V0KTU0</accession>
<feature type="compositionally biased region" description="Basic and acidic residues" evidence="1">
    <location>
        <begin position="1284"/>
        <end position="1306"/>
    </location>
</feature>
<dbReference type="PANTHER" id="PTHR45725">
    <property type="entry name" value="FORMIN HOMOLOGY 2 FAMILY MEMBER"/>
    <property type="match status" value="1"/>
</dbReference>
<feature type="compositionally biased region" description="Polar residues" evidence="1">
    <location>
        <begin position="1314"/>
        <end position="1325"/>
    </location>
</feature>
<dbReference type="PROSITE" id="PS51444">
    <property type="entry name" value="FH2"/>
    <property type="match status" value="1"/>
</dbReference>
<dbReference type="VEuPathDB" id="PlasmoDB:PY17X_1437000"/>
<feature type="region of interest" description="Disordered" evidence="1">
    <location>
        <begin position="1"/>
        <end position="48"/>
    </location>
</feature>
<dbReference type="GeneID" id="3806984"/>
<dbReference type="OrthoDB" id="1668162at2759"/>
<gene>
    <name evidence="3" type="ORF">PY17X_1437000</name>
</gene>
<feature type="compositionally biased region" description="Basic and acidic residues" evidence="1">
    <location>
        <begin position="8"/>
        <end position="48"/>
    </location>
</feature>
<feature type="region of interest" description="Disordered" evidence="1">
    <location>
        <begin position="2701"/>
        <end position="2801"/>
    </location>
</feature>
<feature type="compositionally biased region" description="Low complexity" evidence="1">
    <location>
        <begin position="2631"/>
        <end position="2644"/>
    </location>
</feature>
<feature type="region of interest" description="Disordered" evidence="1">
    <location>
        <begin position="1280"/>
        <end position="1339"/>
    </location>
</feature>
<dbReference type="OMA" id="KDHHFWI"/>
<dbReference type="InterPro" id="IPR015425">
    <property type="entry name" value="FH2_Formin"/>
</dbReference>
<dbReference type="Gene3D" id="1.20.58.2220">
    <property type="entry name" value="Formin, FH2 domain"/>
    <property type="match status" value="1"/>
</dbReference>
<dbReference type="PANTHER" id="PTHR45725:SF1">
    <property type="entry name" value="DISHEVELLED ASSOCIATED ACTIVATOR OF MORPHOGENESIS, ISOFORM D"/>
    <property type="match status" value="1"/>
</dbReference>
<reference evidence="3 4" key="1">
    <citation type="journal article" date="2014" name="BMC Biol.">
        <title>A comprehensive evaluation of rodent malaria parasite genomes and gene expression.</title>
        <authorList>
            <person name="Otto T.D."/>
            <person name="Bohme U."/>
            <person name="Jackson A.P."/>
            <person name="Hunt M."/>
            <person name="Franke-Fayard B."/>
            <person name="Hoeijmakers W.A."/>
            <person name="Religa A.A."/>
            <person name="Robertson L."/>
            <person name="Sanders M."/>
            <person name="Ogun S.A."/>
            <person name="Cunningham D."/>
            <person name="Erhart A."/>
            <person name="Billker O."/>
            <person name="Khan S.M."/>
            <person name="Stunnenberg H.G."/>
            <person name="Langhorne J."/>
            <person name="Holder A.A."/>
            <person name="Waters A.P."/>
            <person name="Newbold C.I."/>
            <person name="Pain A."/>
            <person name="Berriman M."/>
            <person name="Janse C.J."/>
        </authorList>
    </citation>
    <scope>NUCLEOTIDE SEQUENCE [LARGE SCALE GENOMIC DNA]</scope>
    <source>
        <strain evidence="3 4">17X</strain>
    </source>
</reference>
<feature type="compositionally biased region" description="Basic and acidic residues" evidence="1">
    <location>
        <begin position="2707"/>
        <end position="2728"/>
    </location>
</feature>
<dbReference type="Pfam" id="PF02181">
    <property type="entry name" value="FH2"/>
    <property type="match status" value="1"/>
</dbReference>
<feature type="region of interest" description="Disordered" evidence="1">
    <location>
        <begin position="2631"/>
        <end position="2651"/>
    </location>
</feature>
<dbReference type="SMART" id="SM00498">
    <property type="entry name" value="FH2"/>
    <property type="match status" value="1"/>
</dbReference>
<feature type="compositionally biased region" description="Basic and acidic residues" evidence="1">
    <location>
        <begin position="1329"/>
        <end position="1339"/>
    </location>
</feature>
<organism evidence="3 4">
    <name type="scientific">Plasmodium yoelii</name>
    <dbReference type="NCBI Taxonomy" id="5861"/>
    <lineage>
        <taxon>Eukaryota</taxon>
        <taxon>Sar</taxon>
        <taxon>Alveolata</taxon>
        <taxon>Apicomplexa</taxon>
        <taxon>Aconoidasida</taxon>
        <taxon>Haemosporida</taxon>
        <taxon>Plasmodiidae</taxon>
        <taxon>Plasmodium</taxon>
        <taxon>Plasmodium (Vinckeia)</taxon>
    </lineage>
</organism>
<evidence type="ECO:0000259" key="2">
    <source>
        <dbReference type="PROSITE" id="PS51444"/>
    </source>
</evidence>
<dbReference type="Proteomes" id="UP000072874">
    <property type="component" value="Chromosome 14"/>
</dbReference>
<dbReference type="RefSeq" id="XP_729682.2">
    <property type="nucleotide sequence ID" value="XM_724589.2"/>
</dbReference>
<dbReference type="VEuPathDB" id="PlasmoDB:PY01855"/>
<dbReference type="InterPro" id="IPR051425">
    <property type="entry name" value="Formin_Homology"/>
</dbReference>
<dbReference type="SUPFAM" id="SSF101447">
    <property type="entry name" value="Formin homology 2 domain (FH2 domain)"/>
    <property type="match status" value="1"/>
</dbReference>
<evidence type="ECO:0000313" key="3">
    <source>
        <dbReference type="EMBL" id="VTZ81680.1"/>
    </source>
</evidence>
<dbReference type="VEuPathDB" id="PlasmoDB:PYYM_1438700"/>
<protein>
    <submittedName>
        <fullName evidence="3">Formin 2, putative</fullName>
    </submittedName>
</protein>
<sequence>MKSGFEINKNKEEIDKINETQKEKKNELKTDEGMHTDQVDNDQKDYKEMGYEKVNYPKSGYKNDEYENYELNKREPDEGVLSSINSKIAGVYPLWKIEEVKENNEKDISYNKVYSNNIQYSETVGNEYIILDSFVKDERKKKKKSKEHNEEKQTTQNKKAKQIKIEQNIRNKYSQISGLNTTNYLLIPDEIRHKYTKTYLFQISKRLLVMKKPWRLPKNVELQINNVYHLSNYIKVLERVSNEYLNDPPINCYYKGLELYNKNVFANVDYLLKKVDIKKYSKNIKHKNLIKINECYYDLSTFGKSPNSMLYQSYIIWDIHGNCLSLEQEYDHFFDSQIMDYNFGEKDYPNLKYISSICSSILFWLNLNQKDNFSIINYHKNCSFTLLIFSCVMLSLDNSLTFQEIQETLYKSSKMGSSTDNDTETDIGSDFENDMNKIKELGINEKYCTESNYLLKEYEYLPNYENCNNKVNILNKNFDDIEYNQGLCKVSSEKSDLLHYNHICEQNKYNNKIYNRNKNEDENIFNNVVESRKYSNFSMSNSINEIRYTRNIYTNEKGEIKNTYNDNSKENTSPLKKNFQYHTLNLANKDNIIYNDTELDKTKKKKIKKNISNSWGFGSPNIDTHKNKSKIKDHHFWIPFDYWKASHKRYFFYMYELIKNKNKQTKNIPYKLKSIIFTDYVLCSLSVEVYEVIYKDNKYFSFNDLSNTQLNIDNSTDGKQIYSDKNCSDIIYTSTDDECIQDDVKEKIKNKSKKKIEKKKKKKKTPCCDCKFGFTNRSSISSCNQDDDKTETNDINEQETVNNENTNIKYKKMYDLNIPYINEKQSSDLSFINNRHHKINYQKVVNVDKKKEHNIYIGNKDFQEDIINNNNLKHDKNSIWNVEKAKSTSNIERLCSSCNLPKSSKFHINKRKVKSLNNLSKNYEMFDNIILENDEKDNYLLCNKNSICNCSIDSHNCNKNNDSFLFEENSKNSSLINADSVTMFESNSFIKLASPGNKENNSFKKKQKESTKISGEEDDNLNFVTNNEIREYNILEENKCQCKDIKKTENGIKKDKIYNTIKKKTKNEFFNNNELDEKLLGSCTRPGYEYILKCNHLNYNFISSYEKNKKKYVTIDFTHDSEGNEKEHIICGDILILIGHKNADKYHKGFCTSYSFHTGFLKGSTSEIIHIRKEDMDINSNYENYIPDSSKLSVVLEPTTNNDNINAYKKILVDNNRIEDLKELQKHEENNIFMDTEINNRSFNEDKKENDIINIESGSNSDNQTNKKEILTNNLKANVPSTIDKNRTNSDSIEKQRQKSVLDGEKKNRRSIFQLINKQTKSGSIESEENQKREGEKTSKNEYFKKCSDSCPEDANQKIGETKEVKDNSCINISSNHKRMELNSRVNYNIYSSFSEKETKSKYSTSNITQLLSSLFGFKNRDDKFSLLKKQHAGSLLSSKKTFSNLISLNDFLQRQYEIISKPSESLSNFVLSHVKKVNMPLVQYLKEITYLSNLEIFLSLKICNNDIYKALKFIEATWGLDTVKGDGNRKDNNIILNTNSNNTTINNSKPDTPILNDLTKYNEEKIKDTILEESKNKFLSISDKMLNIPQNIKLTDTNKINLEPSDKLNKDESINNQNIEPLWNKNNNVFSNEENNNSNDKNNLNCQLNNTNKIQDEENETLQTEWLTKQCKGTIKDYANIYESKIQQKRDSISYYVNKKSLKNKDTPKLVTHESGIKISKFEIDKVEYEKMEYEKVKHEKVEYEKVDTVEVVKEEKKKTESIEKESENSSSISSSINTHDILLKEENNINDNISNNILKKLGESNFFYAKLPSGDLVKLKIQEPHNLDIHDNAPLLLIESVNLTEKSINVLDVLINEKKNNNDDDIKNNTTISDHNINNLEKKYSEINKKTEIVESINSIETEDGSTLYKTYNSTDFISSISGTNFREREFSTQKSEDPLYEDSKAKKVEEKKEEIKIDEKKTEVEEKKEEIKIDEKKTEVEEKKEEIKIDEKKTEVEEKKEEIKIDEKKPEIEEKKVKEIKIDEKKIEVEEKKVKEIKIDEKKTEVEEKKEEIKIYEKKAEVEEKKVKEIKIDEKKAEVNEKKTEVEEKKTEVEEKKAEVEMKKTMEKKASTIGPSTKAISAKTIIKKSTQKKPPPPLPKSLAKAGPPKEASEPQPDEISTKDCSKITNVSKKNGKKAPNLPAFLLNKMNNGKSKGVLKKCPPGLCLKKAGKLEEKRPLGIKLHWQLLPTHKIEGTVFNEIKTQEVKYNLIDTKTVHKLFSRIKQEKKVVKKSVEDKKKSNEEKLITVLDRTRAQNIGILLRFPISTQEIVNKINVFDLENINTEFLQKVLHILPTKEESDGILEKLKGEGVNEESFRDVERKLIPFIHSNKFQCKIEICLFSLKYDKIINDINKDLDTYDKAIKEARSSTRLRSLLKAVLKWGNYVNYGINDNQDLVALGFTLSSVLKLTEFKASLDSSITSLHYITVSLCISLPNLNMNHLENDLHSVLLASKMSSESVDIMFALLDKEINYIKSQLNCNFEEKFMEKMKEALHDSETKYIKSMEKYQQIKKEVYELGKYLGEDIPKTGNLENIFIILSSIVNNFTKCYKEISANTKKFAIMLNDESLLNEYYNVFNKNKSRYSNNLKNSNTANKNSLNETNKQKSVITPKGQIKIKINNTKPSAKNNNAKVSMFQLKNMLFRDIQNAALIKKNANTSSLKKQNDKSIDENHNKKDEHTKCAENLKNANNTENIEKETKDSFSKNDENNPKENSQETSCVEVLPTLTDIPTVSNCLNDNNNKEDDSKNDIVATSPILSEPLRVDHLINDDDTKEETSK</sequence>
<proteinExistence type="predicted"/>
<dbReference type="KEGG" id="pyo:PY17X_1437000"/>
<dbReference type="InterPro" id="IPR042201">
    <property type="entry name" value="FH2_Formin_sf"/>
</dbReference>